<dbReference type="GO" id="GO:0005524">
    <property type="term" value="F:ATP binding"/>
    <property type="evidence" value="ECO:0007669"/>
    <property type="project" value="UniProtKB-KW"/>
</dbReference>
<dbReference type="GO" id="GO:0006171">
    <property type="term" value="P:cAMP biosynthetic process"/>
    <property type="evidence" value="ECO:0007669"/>
    <property type="project" value="UniProtKB-KW"/>
</dbReference>
<name>A0AA47KKG4_9GAMM</name>
<dbReference type="PANTHER" id="PTHR38760">
    <property type="entry name" value="ADENYLATE CYCLASE"/>
    <property type="match status" value="1"/>
</dbReference>
<evidence type="ECO:0000256" key="10">
    <source>
        <dbReference type="ARBA" id="ARBA00023239"/>
    </source>
</evidence>
<comment type="similarity">
    <text evidence="3 13">Belongs to the adenylyl cyclase class-1 family.</text>
</comment>
<evidence type="ECO:0000256" key="12">
    <source>
        <dbReference type="ARBA" id="ARBA00032637"/>
    </source>
</evidence>
<protein>
    <recommendedName>
        <fullName evidence="5">Adenylate cyclase</fullName>
        <ecNumber evidence="4">4.6.1.1</ecNumber>
    </recommendedName>
    <alternativeName>
        <fullName evidence="11">ATP pyrophosphate-lyase</fullName>
    </alternativeName>
    <alternativeName>
        <fullName evidence="12">Adenylyl cyclase</fullName>
    </alternativeName>
</protein>
<feature type="domain" description="Adenylate cyclase class-I N-terminal" evidence="15">
    <location>
        <begin position="9"/>
        <end position="209"/>
    </location>
</feature>
<evidence type="ECO:0000256" key="3">
    <source>
        <dbReference type="ARBA" id="ARBA00007901"/>
    </source>
</evidence>
<reference evidence="16" key="1">
    <citation type="submission" date="2022-09" db="EMBL/GenBank/DDBJ databases">
        <authorList>
            <person name="Li Z.-J."/>
        </authorList>
    </citation>
    <scope>NUCLEOTIDE SEQUENCE</scope>
    <source>
        <strain evidence="16">TGB11</strain>
    </source>
</reference>
<keyword evidence="6" id="KW-0963">Cytoplasm</keyword>
<keyword evidence="10 16" id="KW-0456">Lyase</keyword>
<dbReference type="GO" id="GO:0005737">
    <property type="term" value="C:cytoplasm"/>
    <property type="evidence" value="ECO:0007669"/>
    <property type="project" value="UniProtKB-SubCell"/>
</dbReference>
<evidence type="ECO:0000256" key="8">
    <source>
        <dbReference type="ARBA" id="ARBA00022840"/>
    </source>
</evidence>
<keyword evidence="9" id="KW-0115">cAMP biosynthesis</keyword>
<dbReference type="Proteomes" id="UP001164748">
    <property type="component" value="Chromosome"/>
</dbReference>
<evidence type="ECO:0000256" key="1">
    <source>
        <dbReference type="ARBA" id="ARBA00001593"/>
    </source>
</evidence>
<organism evidence="16 17">
    <name type="scientific">Salinivibrio kushneri</name>
    <dbReference type="NCBI Taxonomy" id="1908198"/>
    <lineage>
        <taxon>Bacteria</taxon>
        <taxon>Pseudomonadati</taxon>
        <taxon>Pseudomonadota</taxon>
        <taxon>Gammaproteobacteria</taxon>
        <taxon>Vibrionales</taxon>
        <taxon>Vibrionaceae</taxon>
        <taxon>Salinivibrio</taxon>
    </lineage>
</organism>
<dbReference type="EC" id="4.6.1.1" evidence="4"/>
<evidence type="ECO:0000256" key="6">
    <source>
        <dbReference type="ARBA" id="ARBA00022490"/>
    </source>
</evidence>
<evidence type="ECO:0000256" key="4">
    <source>
        <dbReference type="ARBA" id="ARBA00012201"/>
    </source>
</evidence>
<proteinExistence type="inferred from homology"/>
<evidence type="ECO:0000256" key="5">
    <source>
        <dbReference type="ARBA" id="ARBA00021420"/>
    </source>
</evidence>
<comment type="catalytic activity">
    <reaction evidence="1">
        <text>ATP = 3',5'-cyclic AMP + diphosphate</text>
        <dbReference type="Rhea" id="RHEA:15389"/>
        <dbReference type="ChEBI" id="CHEBI:30616"/>
        <dbReference type="ChEBI" id="CHEBI:33019"/>
        <dbReference type="ChEBI" id="CHEBI:58165"/>
        <dbReference type="EC" id="4.6.1.1"/>
    </reaction>
</comment>
<dbReference type="InterPro" id="IPR024685">
    <property type="entry name" value="Adenylate_cyclase_1_N"/>
</dbReference>
<dbReference type="PIRSF" id="PIRSF001444">
    <property type="entry name" value="Adenylate_cycl"/>
    <property type="match status" value="1"/>
</dbReference>
<dbReference type="PANTHER" id="PTHR38760:SF1">
    <property type="entry name" value="ADENYLATE CYCLASE"/>
    <property type="match status" value="1"/>
</dbReference>
<dbReference type="NCBIfam" id="NF006978">
    <property type="entry name" value="PRK09450.1-2"/>
    <property type="match status" value="1"/>
</dbReference>
<feature type="region of interest" description="Disordered" evidence="14">
    <location>
        <begin position="841"/>
        <end position="861"/>
    </location>
</feature>
<keyword evidence="7" id="KW-0547">Nucleotide-binding</keyword>
<dbReference type="InterPro" id="IPR000274">
    <property type="entry name" value="Adenylate_cyclase_1"/>
</dbReference>
<evidence type="ECO:0000256" key="14">
    <source>
        <dbReference type="SAM" id="MobiDB-lite"/>
    </source>
</evidence>
<dbReference type="InterPro" id="IPR024686">
    <property type="entry name" value="Adenylate_cyclase_1_CS"/>
</dbReference>
<evidence type="ECO:0000313" key="16">
    <source>
        <dbReference type="EMBL" id="WBA08590.1"/>
    </source>
</evidence>
<dbReference type="Pfam" id="PF12633">
    <property type="entry name" value="Adenyl_cycl_N"/>
    <property type="match status" value="1"/>
</dbReference>
<gene>
    <name evidence="16" type="ORF">N8M53_12505</name>
</gene>
<dbReference type="GO" id="GO:0004016">
    <property type="term" value="F:adenylate cyclase activity"/>
    <property type="evidence" value="ECO:0007669"/>
    <property type="project" value="UniProtKB-EC"/>
</dbReference>
<evidence type="ECO:0000256" key="7">
    <source>
        <dbReference type="ARBA" id="ARBA00022741"/>
    </source>
</evidence>
<dbReference type="RefSeq" id="WP_269579007.1">
    <property type="nucleotide sequence ID" value="NZ_CP114588.1"/>
</dbReference>
<evidence type="ECO:0000256" key="13">
    <source>
        <dbReference type="RuleBase" id="RU004184"/>
    </source>
</evidence>
<keyword evidence="8" id="KW-0067">ATP-binding</keyword>
<sequence length="861" mass="98628">MIALQTYVEQQTERIEAFNRVRMDRARSAMSRQAQAIFDVLPVLLHLNHPALPGFCGDSVPFGIADYELDETQREFVSDCLIHSNTRFSSLTACVEGRERHPIKGMYTMGSTGSMGQSLTSDLDIWVCIDASVTAAQRDKLDAKCMAISEWALNQGIEANFFVVCEGRFRHHLSQAMTSDNCGTSQHFLLLDEFYRSSMRLAGQKLLWYMVPPEMEGCYEEYVDTLVAEHGLDRRDWVDFGGLPTIPAEEYFGSSLWQLYKSIDSPYKSVLKAILLEAYSWQYPGTQLLSVDGKRRFYAGWVDVYQSDAYYLMLEKVTRYLESIGDTRRLDLVRRCFYLKTHEKLTQSPATGSVAWRREVLRLLAREWGWDEQALAYLDNRRHWKVEEVQYAHNELLDALMQSYRNLIRFARRNDITSAISPQDISILARKLYAAFEELPGKVTLLNPQISPDLHEPDLTFIQVPEGRTNAPGWYLYKHSLAPADIIGRAPLEHNSYLSKLVAWAFFNGLLTESTRLDTVVRDADVDIDTLYQLVSDIRNTFSLNPPRPTLDALSSPCEIRQLALFVNLEHDPTSAYKKPSMRFDFKNSDIFSYGPEQTCLVGSVDLVYRNSWNEVRTLNYRGDDAILEALKTMLGKMHQDAVPPESVDVFCYSSKMRGLIRNLVYQLVAECIELRLKPVEKEKRRRFKALRIGKQTHGLFFERRGVSVQRLENSVDFYRCISTNKVNGTPVMVVDNPQDVHPPEVVDAYASEGLVQFFFEDCTNGYNLYILDENNRVEVYRQCSGDKTEMVQGVNRFYTSSHDRYSYSANFINFNLPQFYQIVTDDGGDTHALPFKCDGQMQPPRPPSQGGFAGQVASFK</sequence>
<dbReference type="PROSITE" id="PS01092">
    <property type="entry name" value="ADENYLATE_CYCLASE_1_1"/>
    <property type="match status" value="1"/>
</dbReference>
<evidence type="ECO:0000313" key="17">
    <source>
        <dbReference type="Proteomes" id="UP001164748"/>
    </source>
</evidence>
<dbReference type="AlphaFoldDB" id="A0AA47KKG4"/>
<evidence type="ECO:0000256" key="11">
    <source>
        <dbReference type="ARBA" id="ARBA00032597"/>
    </source>
</evidence>
<evidence type="ECO:0000259" key="15">
    <source>
        <dbReference type="Pfam" id="PF12633"/>
    </source>
</evidence>
<dbReference type="Pfam" id="PF01295">
    <property type="entry name" value="Adenylate_cycl"/>
    <property type="match status" value="1"/>
</dbReference>
<accession>A0AA47KKG4</accession>
<evidence type="ECO:0000256" key="9">
    <source>
        <dbReference type="ARBA" id="ARBA00022998"/>
    </source>
</evidence>
<comment type="subcellular location">
    <subcellularLocation>
        <location evidence="2">Cytoplasm</location>
    </subcellularLocation>
</comment>
<dbReference type="EMBL" id="CP114588">
    <property type="protein sequence ID" value="WBA08590.1"/>
    <property type="molecule type" value="Genomic_DNA"/>
</dbReference>
<evidence type="ECO:0000256" key="2">
    <source>
        <dbReference type="ARBA" id="ARBA00004496"/>
    </source>
</evidence>